<reference evidence="1 2" key="1">
    <citation type="journal article" date="2012" name="Eukaryot. Cell">
        <title>Genome sequence of the fungus Glarea lozoyensis: the first genome sequence of a species from the Helotiaceae family.</title>
        <authorList>
            <person name="Youssar L."/>
            <person name="Gruening B.A."/>
            <person name="Erxleben A."/>
            <person name="Guenther S."/>
            <person name="Huettel W."/>
        </authorList>
    </citation>
    <scope>NUCLEOTIDE SEQUENCE [LARGE SCALE GENOMIC DNA]</scope>
    <source>
        <strain evidence="2">ATCC 74030 / MF5533</strain>
    </source>
</reference>
<comment type="caution">
    <text evidence="1">The sequence shown here is derived from an EMBL/GenBank/DDBJ whole genome shotgun (WGS) entry which is preliminary data.</text>
</comment>
<dbReference type="HOGENOM" id="CLU_2121327_0_0_1"/>
<evidence type="ECO:0000313" key="2">
    <source>
        <dbReference type="Proteomes" id="UP000005446"/>
    </source>
</evidence>
<sequence>MAYGDSSHRSARLLVALYEAVNTLKFEHGYISQHECVALHPWACDLLAAFHAHELDTSIVGSLSKLQLHVARGMRLCLLLRHKTTVRLVGSIKCWAPRETVPQEHETCAYTVAR</sequence>
<organism evidence="1 2">
    <name type="scientific">Glarea lozoyensis (strain ATCC 74030 / MF5533)</name>
    <dbReference type="NCBI Taxonomy" id="1104152"/>
    <lineage>
        <taxon>Eukaryota</taxon>
        <taxon>Fungi</taxon>
        <taxon>Dikarya</taxon>
        <taxon>Ascomycota</taxon>
        <taxon>Pezizomycotina</taxon>
        <taxon>Leotiomycetes</taxon>
        <taxon>Helotiales</taxon>
        <taxon>Helotiaceae</taxon>
        <taxon>Glarea</taxon>
    </lineage>
</organism>
<dbReference type="InParanoid" id="H0ESN8"/>
<protein>
    <submittedName>
        <fullName evidence="1">Uncharacterized protein</fullName>
    </submittedName>
</protein>
<evidence type="ECO:0000313" key="1">
    <source>
        <dbReference type="EMBL" id="EHK98430.1"/>
    </source>
</evidence>
<dbReference type="AlphaFoldDB" id="H0ESN8"/>
<gene>
    <name evidence="1" type="ORF">M7I_5730</name>
</gene>
<dbReference type="EMBL" id="AGUE01000150">
    <property type="protein sequence ID" value="EHK98430.1"/>
    <property type="molecule type" value="Genomic_DNA"/>
</dbReference>
<accession>H0ESN8</accession>
<proteinExistence type="predicted"/>
<keyword evidence="2" id="KW-1185">Reference proteome</keyword>
<name>H0ESN8_GLAL7</name>
<dbReference type="Proteomes" id="UP000005446">
    <property type="component" value="Unassembled WGS sequence"/>
</dbReference>